<dbReference type="Pfam" id="PF05751">
    <property type="entry name" value="FixH"/>
    <property type="match status" value="1"/>
</dbReference>
<name>A0A832MKV0_UNCEI</name>
<protein>
    <recommendedName>
        <fullName evidence="2">FixH family protein</fullName>
    </recommendedName>
</protein>
<reference evidence="1" key="1">
    <citation type="journal article" date="2020" name="mSystems">
        <title>Genome- and Community-Level Interaction Insights into Carbon Utilization and Element Cycling Functions of Hydrothermarchaeota in Hydrothermal Sediment.</title>
        <authorList>
            <person name="Zhou Z."/>
            <person name="Liu Y."/>
            <person name="Xu W."/>
            <person name="Pan J."/>
            <person name="Luo Z.H."/>
            <person name="Li M."/>
        </authorList>
    </citation>
    <scope>NUCLEOTIDE SEQUENCE [LARGE SCALE GENOMIC DNA]</scope>
    <source>
        <strain evidence="1">SpSt-381</strain>
    </source>
</reference>
<evidence type="ECO:0008006" key="2">
    <source>
        <dbReference type="Google" id="ProtNLM"/>
    </source>
</evidence>
<accession>A0A832MKV0</accession>
<dbReference type="EMBL" id="DSQF01000003">
    <property type="protein sequence ID" value="HGZ42246.1"/>
    <property type="molecule type" value="Genomic_DNA"/>
</dbReference>
<organism evidence="1">
    <name type="scientific">Eiseniibacteriota bacterium</name>
    <dbReference type="NCBI Taxonomy" id="2212470"/>
    <lineage>
        <taxon>Bacteria</taxon>
        <taxon>Candidatus Eiseniibacteriota</taxon>
    </lineage>
</organism>
<gene>
    <name evidence="1" type="ORF">ENR23_02265</name>
</gene>
<sequence length="161" mass="16617">MSPSRLWPAAVVAVLVVTVAANGVLLWAAHHGDAPAIEPDYYRKAVAWDSTLAARRASAALGWRADAVLGPLAAGGAEVGVVLTDAAGAPLEGAHVRVTAVHNARGGRTVEAVLAPRGAGRYAARAPLGRAGLWELRIEAARGAERFAVSLRRDARPAGRP</sequence>
<evidence type="ECO:0000313" key="1">
    <source>
        <dbReference type="EMBL" id="HGZ42246.1"/>
    </source>
</evidence>
<dbReference type="InterPro" id="IPR008620">
    <property type="entry name" value="FixH"/>
</dbReference>
<dbReference type="AlphaFoldDB" id="A0A832MKV0"/>
<comment type="caution">
    <text evidence="1">The sequence shown here is derived from an EMBL/GenBank/DDBJ whole genome shotgun (WGS) entry which is preliminary data.</text>
</comment>
<proteinExistence type="predicted"/>